<dbReference type="InterPro" id="IPR005651">
    <property type="entry name" value="Trm112-like"/>
</dbReference>
<accession>A0A1K2HZ78</accession>
<feature type="region of interest" description="Disordered" evidence="2">
    <location>
        <begin position="1"/>
        <end position="22"/>
    </location>
</feature>
<dbReference type="AlphaFoldDB" id="A0A1K2HZ78"/>
<feature type="compositionally biased region" description="Basic and acidic residues" evidence="2">
    <location>
        <begin position="12"/>
        <end position="22"/>
    </location>
</feature>
<dbReference type="PANTHER" id="PTHR33505">
    <property type="entry name" value="ZGC:162634"/>
    <property type="match status" value="1"/>
</dbReference>
<proteinExistence type="inferred from homology"/>
<gene>
    <name evidence="3" type="ORF">SAMN02983003_2385</name>
</gene>
<dbReference type="PANTHER" id="PTHR33505:SF4">
    <property type="entry name" value="PROTEIN PREY, MITOCHONDRIAL"/>
    <property type="match status" value="1"/>
</dbReference>
<organism evidence="3 4">
    <name type="scientific">Devosia enhydra</name>
    <dbReference type="NCBI Taxonomy" id="665118"/>
    <lineage>
        <taxon>Bacteria</taxon>
        <taxon>Pseudomonadati</taxon>
        <taxon>Pseudomonadota</taxon>
        <taxon>Alphaproteobacteria</taxon>
        <taxon>Hyphomicrobiales</taxon>
        <taxon>Devosiaceae</taxon>
        <taxon>Devosia</taxon>
    </lineage>
</organism>
<dbReference type="SUPFAM" id="SSF158997">
    <property type="entry name" value="Trm112p-like"/>
    <property type="match status" value="1"/>
</dbReference>
<evidence type="ECO:0000256" key="2">
    <source>
        <dbReference type="SAM" id="MobiDB-lite"/>
    </source>
</evidence>
<dbReference type="Pfam" id="PF03966">
    <property type="entry name" value="Trm112p"/>
    <property type="match status" value="1"/>
</dbReference>
<dbReference type="STRING" id="665118.SAMN02983003_2385"/>
<evidence type="ECO:0000256" key="1">
    <source>
        <dbReference type="HAMAP-Rule" id="MF_01187"/>
    </source>
</evidence>
<dbReference type="GO" id="GO:0005829">
    <property type="term" value="C:cytosol"/>
    <property type="evidence" value="ECO:0007669"/>
    <property type="project" value="TreeGrafter"/>
</dbReference>
<sequence>MNVPDTGQPPRQPDRQMERQVDPRVLEMLVCPLTKTRLSLSQDRRELISQVARLAFPIRQGVPLLSLDEARELSEDETGQLLARRPSSP</sequence>
<comment type="similarity">
    <text evidence="1">Belongs to the UPF0434 family.</text>
</comment>
<dbReference type="Gene3D" id="2.20.25.10">
    <property type="match status" value="1"/>
</dbReference>
<evidence type="ECO:0000313" key="3">
    <source>
        <dbReference type="EMBL" id="SFZ85102.1"/>
    </source>
</evidence>
<reference evidence="3 4" key="1">
    <citation type="submission" date="2016-11" db="EMBL/GenBank/DDBJ databases">
        <authorList>
            <person name="Jaros S."/>
            <person name="Januszkiewicz K."/>
            <person name="Wedrychowicz H."/>
        </authorList>
    </citation>
    <scope>NUCLEOTIDE SEQUENCE [LARGE SCALE GENOMIC DNA]</scope>
    <source>
        <strain evidence="3 4">ATCC 23634</strain>
    </source>
</reference>
<protein>
    <recommendedName>
        <fullName evidence="1">UPF0434 protein SAMN02983003_2385</fullName>
    </recommendedName>
</protein>
<evidence type="ECO:0000313" key="4">
    <source>
        <dbReference type="Proteomes" id="UP000183447"/>
    </source>
</evidence>
<keyword evidence="4" id="KW-1185">Reference proteome</keyword>
<name>A0A1K2HZ78_9HYPH</name>
<dbReference type="HAMAP" id="MF_01187">
    <property type="entry name" value="UPF0434"/>
    <property type="match status" value="1"/>
</dbReference>
<dbReference type="Proteomes" id="UP000183447">
    <property type="component" value="Unassembled WGS sequence"/>
</dbReference>
<dbReference type="EMBL" id="FPKU01000002">
    <property type="protein sequence ID" value="SFZ85102.1"/>
    <property type="molecule type" value="Genomic_DNA"/>
</dbReference>